<protein>
    <submittedName>
        <fullName evidence="1">(northern house mosquito) hypothetical protein</fullName>
    </submittedName>
</protein>
<accession>A0A8D8AWH6</accession>
<proteinExistence type="predicted"/>
<name>A0A8D8AWH6_CULPI</name>
<dbReference type="AlphaFoldDB" id="A0A8D8AWH6"/>
<dbReference type="EMBL" id="HBUE01051850">
    <property type="protein sequence ID" value="CAG6464806.1"/>
    <property type="molecule type" value="Transcribed_RNA"/>
</dbReference>
<sequence length="110" mass="11083">MAAVYGVSSASSGAPAGPTGGGVIPFIAPASFRLLLCCSTRALKLTPVCCCCCRCSGAVAATATATAALLASTCPTRSTRYTLSSTTGYRIRHRPGSSKGDDCFFGPPIL</sequence>
<reference evidence="1" key="1">
    <citation type="submission" date="2021-05" db="EMBL/GenBank/DDBJ databases">
        <authorList>
            <person name="Alioto T."/>
            <person name="Alioto T."/>
            <person name="Gomez Garrido J."/>
        </authorList>
    </citation>
    <scope>NUCLEOTIDE SEQUENCE</scope>
</reference>
<organism evidence="1">
    <name type="scientific">Culex pipiens</name>
    <name type="common">House mosquito</name>
    <dbReference type="NCBI Taxonomy" id="7175"/>
    <lineage>
        <taxon>Eukaryota</taxon>
        <taxon>Metazoa</taxon>
        <taxon>Ecdysozoa</taxon>
        <taxon>Arthropoda</taxon>
        <taxon>Hexapoda</taxon>
        <taxon>Insecta</taxon>
        <taxon>Pterygota</taxon>
        <taxon>Neoptera</taxon>
        <taxon>Endopterygota</taxon>
        <taxon>Diptera</taxon>
        <taxon>Nematocera</taxon>
        <taxon>Culicoidea</taxon>
        <taxon>Culicidae</taxon>
        <taxon>Culicinae</taxon>
        <taxon>Culicini</taxon>
        <taxon>Culex</taxon>
        <taxon>Culex</taxon>
    </lineage>
</organism>
<evidence type="ECO:0000313" key="1">
    <source>
        <dbReference type="EMBL" id="CAG6464806.1"/>
    </source>
</evidence>